<proteinExistence type="predicted"/>
<gene>
    <name evidence="2" type="ORF">EH243_10945</name>
</gene>
<evidence type="ECO:0000256" key="1">
    <source>
        <dbReference type="SAM" id="SignalP"/>
    </source>
</evidence>
<protein>
    <submittedName>
        <fullName evidence="2">Uncharacterized protein</fullName>
    </submittedName>
</protein>
<feature type="chain" id="PRO_5019170295" evidence="1">
    <location>
        <begin position="24"/>
        <end position="109"/>
    </location>
</feature>
<dbReference type="RefSeq" id="WP_126158697.1">
    <property type="nucleotide sequence ID" value="NZ_RQXW01000008.1"/>
</dbReference>
<dbReference type="AlphaFoldDB" id="A0A430KR03"/>
<evidence type="ECO:0000313" key="3">
    <source>
        <dbReference type="Proteomes" id="UP000283087"/>
    </source>
</evidence>
<dbReference type="EMBL" id="RQXW01000008">
    <property type="protein sequence ID" value="RTE65774.1"/>
    <property type="molecule type" value="Genomic_DNA"/>
</dbReference>
<organism evidence="2 3">
    <name type="scientific">Amphritea opalescens</name>
    <dbReference type="NCBI Taxonomy" id="2490544"/>
    <lineage>
        <taxon>Bacteria</taxon>
        <taxon>Pseudomonadati</taxon>
        <taxon>Pseudomonadota</taxon>
        <taxon>Gammaproteobacteria</taxon>
        <taxon>Oceanospirillales</taxon>
        <taxon>Oceanospirillaceae</taxon>
        <taxon>Amphritea</taxon>
    </lineage>
</organism>
<accession>A0A430KR03</accession>
<evidence type="ECO:0000313" key="2">
    <source>
        <dbReference type="EMBL" id="RTE65774.1"/>
    </source>
</evidence>
<keyword evidence="1" id="KW-0732">Signal</keyword>
<sequence length="109" mass="11106">MTSTKKIFLIAAFGLLPVSQLFADTVCRQVGSAVNCAMVADCGAVSLSGGDSCFVHAAEIPDAATFLKGEHALNLVSEMTKPVAQKSIVGNAPKRAVVGSAPASKAVQD</sequence>
<comment type="caution">
    <text evidence="2">The sequence shown here is derived from an EMBL/GenBank/DDBJ whole genome shotgun (WGS) entry which is preliminary data.</text>
</comment>
<keyword evidence="3" id="KW-1185">Reference proteome</keyword>
<feature type="signal peptide" evidence="1">
    <location>
        <begin position="1"/>
        <end position="23"/>
    </location>
</feature>
<reference evidence="2 3" key="1">
    <citation type="submission" date="2018-11" db="EMBL/GenBank/DDBJ databases">
        <title>The draft genome sequence of Amphritea opalescens ANRC-JH13T.</title>
        <authorList>
            <person name="Fang Z."/>
            <person name="Zhang Y."/>
            <person name="Han X."/>
        </authorList>
    </citation>
    <scope>NUCLEOTIDE SEQUENCE [LARGE SCALE GENOMIC DNA]</scope>
    <source>
        <strain evidence="2 3">ANRC-JH13</strain>
    </source>
</reference>
<name>A0A430KR03_9GAMM</name>
<dbReference type="Proteomes" id="UP000283087">
    <property type="component" value="Unassembled WGS sequence"/>
</dbReference>